<evidence type="ECO:0000313" key="3">
    <source>
        <dbReference type="Proteomes" id="UP000558488"/>
    </source>
</evidence>
<dbReference type="EMBL" id="JACAGB010000185">
    <property type="protein sequence ID" value="KAF6266870.1"/>
    <property type="molecule type" value="Genomic_DNA"/>
</dbReference>
<name>A0A7J7QS52_PIPKU</name>
<dbReference type="AlphaFoldDB" id="A0A7J7QS52"/>
<evidence type="ECO:0000313" key="2">
    <source>
        <dbReference type="EMBL" id="KAF6266870.1"/>
    </source>
</evidence>
<proteinExistence type="predicted"/>
<gene>
    <name evidence="2" type="ORF">mPipKuh1_008748</name>
</gene>
<protein>
    <submittedName>
        <fullName evidence="2">Uncharacterized protein</fullName>
    </submittedName>
</protein>
<feature type="signal peptide" evidence="1">
    <location>
        <begin position="1"/>
        <end position="22"/>
    </location>
</feature>
<keyword evidence="3" id="KW-1185">Reference proteome</keyword>
<feature type="chain" id="PRO_5029765280" evidence="1">
    <location>
        <begin position="23"/>
        <end position="177"/>
    </location>
</feature>
<reference evidence="2 3" key="1">
    <citation type="journal article" date="2020" name="Nature">
        <title>Six reference-quality genomes reveal evolution of bat adaptations.</title>
        <authorList>
            <person name="Jebb D."/>
            <person name="Huang Z."/>
            <person name="Pippel M."/>
            <person name="Hughes G.M."/>
            <person name="Lavrichenko K."/>
            <person name="Devanna P."/>
            <person name="Winkler S."/>
            <person name="Jermiin L.S."/>
            <person name="Skirmuntt E.C."/>
            <person name="Katzourakis A."/>
            <person name="Burkitt-Gray L."/>
            <person name="Ray D.A."/>
            <person name="Sullivan K.A.M."/>
            <person name="Roscito J.G."/>
            <person name="Kirilenko B.M."/>
            <person name="Davalos L.M."/>
            <person name="Corthals A.P."/>
            <person name="Power M.L."/>
            <person name="Jones G."/>
            <person name="Ransome R.D."/>
            <person name="Dechmann D.K.N."/>
            <person name="Locatelli A.G."/>
            <person name="Puechmaille S.J."/>
            <person name="Fedrigo O."/>
            <person name="Jarvis E.D."/>
            <person name="Hiller M."/>
            <person name="Vernes S.C."/>
            <person name="Myers E.W."/>
            <person name="Teeling E.C."/>
        </authorList>
    </citation>
    <scope>NUCLEOTIDE SEQUENCE [LARGE SCALE GENOMIC DNA]</scope>
    <source>
        <strain evidence="2">MPipKuh1</strain>
        <tissue evidence="2">Flight muscle</tissue>
    </source>
</reference>
<comment type="caution">
    <text evidence="2">The sequence shown here is derived from an EMBL/GenBank/DDBJ whole genome shotgun (WGS) entry which is preliminary data.</text>
</comment>
<dbReference type="Proteomes" id="UP000558488">
    <property type="component" value="Unassembled WGS sequence"/>
</dbReference>
<accession>A0A7J7QS52</accession>
<evidence type="ECO:0000256" key="1">
    <source>
        <dbReference type="SAM" id="SignalP"/>
    </source>
</evidence>
<organism evidence="2 3">
    <name type="scientific">Pipistrellus kuhlii</name>
    <name type="common">Kuhl's pipistrelle</name>
    <dbReference type="NCBI Taxonomy" id="59472"/>
    <lineage>
        <taxon>Eukaryota</taxon>
        <taxon>Metazoa</taxon>
        <taxon>Chordata</taxon>
        <taxon>Craniata</taxon>
        <taxon>Vertebrata</taxon>
        <taxon>Euteleostomi</taxon>
        <taxon>Mammalia</taxon>
        <taxon>Eutheria</taxon>
        <taxon>Laurasiatheria</taxon>
        <taxon>Chiroptera</taxon>
        <taxon>Yangochiroptera</taxon>
        <taxon>Vespertilionidae</taxon>
        <taxon>Pipistrellus</taxon>
    </lineage>
</organism>
<sequence length="177" mass="19348">MLYPLSQTGLGLMVFLIPASSGFLSTPVGRPSCPKCNSHKARWPTDLGICIPSSQVYHWNRCLETGSIPCGLSDLRGEGHGAERANWKALGLPLPHRGSQKQRTAPPRELQRLMPPSKMSKEHLAHPSFTHSFGRCRSPPSWRRTLSLLDSYGAAECSCSPSWSLSIGAHKPGLSHI</sequence>
<keyword evidence="1" id="KW-0732">Signal</keyword>